<organism evidence="1">
    <name type="scientific">marine sediment metagenome</name>
    <dbReference type="NCBI Taxonomy" id="412755"/>
    <lineage>
        <taxon>unclassified sequences</taxon>
        <taxon>metagenomes</taxon>
        <taxon>ecological metagenomes</taxon>
    </lineage>
</organism>
<sequence>MGKTLADQGVTLTRKEWKRILSLINGDRGYTEEELMEYVRDDNCTLWYHLGSDATVVPD</sequence>
<protein>
    <submittedName>
        <fullName evidence="1">Uncharacterized protein</fullName>
    </submittedName>
</protein>
<reference evidence="1" key="1">
    <citation type="journal article" date="2015" name="Nature">
        <title>Complex archaea that bridge the gap between prokaryotes and eukaryotes.</title>
        <authorList>
            <person name="Spang A."/>
            <person name="Saw J.H."/>
            <person name="Jorgensen S.L."/>
            <person name="Zaremba-Niedzwiedzka K."/>
            <person name="Martijn J."/>
            <person name="Lind A.E."/>
            <person name="van Eijk R."/>
            <person name="Schleper C."/>
            <person name="Guy L."/>
            <person name="Ettema T.J."/>
        </authorList>
    </citation>
    <scope>NUCLEOTIDE SEQUENCE</scope>
</reference>
<comment type="caution">
    <text evidence="1">The sequence shown here is derived from an EMBL/GenBank/DDBJ whole genome shotgun (WGS) entry which is preliminary data.</text>
</comment>
<proteinExistence type="predicted"/>
<name>A0A0F9KLX7_9ZZZZ</name>
<dbReference type="EMBL" id="LAZR01007791">
    <property type="protein sequence ID" value="KKM82928.1"/>
    <property type="molecule type" value="Genomic_DNA"/>
</dbReference>
<dbReference type="AlphaFoldDB" id="A0A0F9KLX7"/>
<evidence type="ECO:0000313" key="1">
    <source>
        <dbReference type="EMBL" id="KKM82928.1"/>
    </source>
</evidence>
<gene>
    <name evidence="1" type="ORF">LCGC14_1314630</name>
</gene>
<accession>A0A0F9KLX7</accession>